<organism evidence="1 2">
    <name type="scientific">Ascaris lumbricoides</name>
    <name type="common">Giant roundworm</name>
    <dbReference type="NCBI Taxonomy" id="6252"/>
    <lineage>
        <taxon>Eukaryota</taxon>
        <taxon>Metazoa</taxon>
        <taxon>Ecdysozoa</taxon>
        <taxon>Nematoda</taxon>
        <taxon>Chromadorea</taxon>
        <taxon>Rhabditida</taxon>
        <taxon>Spirurina</taxon>
        <taxon>Ascaridomorpha</taxon>
        <taxon>Ascaridoidea</taxon>
        <taxon>Ascarididae</taxon>
        <taxon>Ascaris</taxon>
    </lineage>
</organism>
<dbReference type="AlphaFoldDB" id="A0A0M3IE66"/>
<accession>A0A0M3IE66</accession>
<name>A0A0M3IE66_ASCLU</name>
<protein>
    <submittedName>
        <fullName evidence="2">Uncharacterized protein</fullName>
    </submittedName>
</protein>
<dbReference type="WBParaSite" id="ALUE_0001637001-mRNA-1">
    <property type="protein sequence ID" value="ALUE_0001637001-mRNA-1"/>
    <property type="gene ID" value="ALUE_0001637001"/>
</dbReference>
<evidence type="ECO:0000313" key="1">
    <source>
        <dbReference type="Proteomes" id="UP000036681"/>
    </source>
</evidence>
<proteinExistence type="predicted"/>
<sequence>MLQDIYSMLLPLGSPDKLAEDVQSVFCRPWRGCVNTSDMWAAYLTTLTPR</sequence>
<evidence type="ECO:0000313" key="2">
    <source>
        <dbReference type="WBParaSite" id="ALUE_0001637001-mRNA-1"/>
    </source>
</evidence>
<reference evidence="2" key="1">
    <citation type="submission" date="2017-02" db="UniProtKB">
        <authorList>
            <consortium name="WormBaseParasite"/>
        </authorList>
    </citation>
    <scope>IDENTIFICATION</scope>
</reference>
<dbReference type="Proteomes" id="UP000036681">
    <property type="component" value="Unplaced"/>
</dbReference>
<keyword evidence="1" id="KW-1185">Reference proteome</keyword>